<dbReference type="SFLD" id="SFLDF00027">
    <property type="entry name" value="p-type_atpase"/>
    <property type="match status" value="1"/>
</dbReference>
<dbReference type="InterPro" id="IPR023214">
    <property type="entry name" value="HAD_sf"/>
</dbReference>
<protein>
    <submittedName>
        <fullName evidence="15">Chloroplast fatty acid transporter</fullName>
    </submittedName>
</protein>
<dbReference type="InterPro" id="IPR036412">
    <property type="entry name" value="HAD-like_sf"/>
</dbReference>
<dbReference type="SFLD" id="SFLDS00003">
    <property type="entry name" value="Haloacid_Dehalogenase"/>
    <property type="match status" value="1"/>
</dbReference>
<keyword evidence="13" id="KW-0732">Signal</keyword>
<dbReference type="InterPro" id="IPR008250">
    <property type="entry name" value="ATPase_P-typ_transduc_dom_A_sf"/>
</dbReference>
<dbReference type="InterPro" id="IPR001757">
    <property type="entry name" value="P_typ_ATPase"/>
</dbReference>
<evidence type="ECO:0000256" key="8">
    <source>
        <dbReference type="ARBA" id="ARBA00022989"/>
    </source>
</evidence>
<dbReference type="InterPro" id="IPR006068">
    <property type="entry name" value="ATPase_P-typ_cation-transptr_C"/>
</dbReference>
<comment type="similarity">
    <text evidence="11">Belongs to the cation transport ATPase (P-type) (TC 3.A.3) family.</text>
</comment>
<keyword evidence="7" id="KW-1278">Translocase</keyword>
<dbReference type="SUPFAM" id="SSF54626">
    <property type="entry name" value="Chalcone isomerase"/>
    <property type="match status" value="1"/>
</dbReference>
<evidence type="ECO:0000256" key="7">
    <source>
        <dbReference type="ARBA" id="ARBA00022967"/>
    </source>
</evidence>
<dbReference type="GO" id="GO:0016887">
    <property type="term" value="F:ATP hydrolysis activity"/>
    <property type="evidence" value="ECO:0007669"/>
    <property type="project" value="InterPro"/>
</dbReference>
<dbReference type="InterPro" id="IPR023298">
    <property type="entry name" value="ATPase_P-typ_TM_dom_sf"/>
</dbReference>
<dbReference type="SUPFAM" id="SSF81660">
    <property type="entry name" value="Metal cation-transporting ATPase, ATP-binding domain N"/>
    <property type="match status" value="1"/>
</dbReference>
<organism evidence="15 16">
    <name type="scientific">Skeletonema marinoi</name>
    <dbReference type="NCBI Taxonomy" id="267567"/>
    <lineage>
        <taxon>Eukaryota</taxon>
        <taxon>Sar</taxon>
        <taxon>Stramenopiles</taxon>
        <taxon>Ochrophyta</taxon>
        <taxon>Bacillariophyta</taxon>
        <taxon>Coscinodiscophyceae</taxon>
        <taxon>Thalassiosirophycidae</taxon>
        <taxon>Thalassiosirales</taxon>
        <taxon>Skeletonemataceae</taxon>
        <taxon>Skeletonema</taxon>
        <taxon>Skeletonema marinoi-dohrnii complex</taxon>
    </lineage>
</organism>
<dbReference type="Pfam" id="PF13246">
    <property type="entry name" value="Cation_ATPase"/>
    <property type="match status" value="1"/>
</dbReference>
<dbReference type="InterPro" id="IPR059000">
    <property type="entry name" value="ATPase_P-type_domA"/>
</dbReference>
<dbReference type="FunFam" id="1.20.1110.10:FF:000065">
    <property type="entry name" value="Sarcoplasmic/endoplasmic reticulum calcium ATPase 1"/>
    <property type="match status" value="2"/>
</dbReference>
<comment type="subcellular location">
    <subcellularLocation>
        <location evidence="1">Endomembrane system</location>
        <topology evidence="1">Multi-pass membrane protein</topology>
    </subcellularLocation>
</comment>
<evidence type="ECO:0000256" key="5">
    <source>
        <dbReference type="ARBA" id="ARBA00022840"/>
    </source>
</evidence>
<dbReference type="Proteomes" id="UP001224775">
    <property type="component" value="Unassembled WGS sequence"/>
</dbReference>
<dbReference type="EMBL" id="JATAAI010000028">
    <property type="protein sequence ID" value="KAK1736765.1"/>
    <property type="molecule type" value="Genomic_DNA"/>
</dbReference>
<dbReference type="GO" id="GO:0006811">
    <property type="term" value="P:monoatomic ion transport"/>
    <property type="evidence" value="ECO:0007669"/>
    <property type="project" value="UniProtKB-KW"/>
</dbReference>
<keyword evidence="16" id="KW-1185">Reference proteome</keyword>
<feature type="signal peptide" evidence="13">
    <location>
        <begin position="1"/>
        <end position="25"/>
    </location>
</feature>
<dbReference type="InterPro" id="IPR023299">
    <property type="entry name" value="ATPase_P-typ_cyto_dom_N"/>
</dbReference>
<evidence type="ECO:0000256" key="12">
    <source>
        <dbReference type="SAM" id="Phobius"/>
    </source>
</evidence>
<dbReference type="Gene3D" id="3.40.1110.10">
    <property type="entry name" value="Calcium-transporting ATPase, cytoplasmic domain N"/>
    <property type="match status" value="1"/>
</dbReference>
<proteinExistence type="inferred from homology"/>
<feature type="domain" description="Cation-transporting P-type ATPase N-terminal" evidence="14">
    <location>
        <begin position="387"/>
        <end position="469"/>
    </location>
</feature>
<dbReference type="SUPFAM" id="SSF81653">
    <property type="entry name" value="Calcium ATPase, transduction domain A"/>
    <property type="match status" value="1"/>
</dbReference>
<keyword evidence="3 12" id="KW-0812">Transmembrane</keyword>
<comment type="caution">
    <text evidence="15">The sequence shown here is derived from an EMBL/GenBank/DDBJ whole genome shotgun (WGS) entry which is preliminary data.</text>
</comment>
<keyword evidence="10 12" id="KW-0472">Membrane</keyword>
<dbReference type="InterPro" id="IPR004014">
    <property type="entry name" value="ATPase_P-typ_cation-transptr_N"/>
</dbReference>
<keyword evidence="8 12" id="KW-1133">Transmembrane helix</keyword>
<dbReference type="Pfam" id="PF00690">
    <property type="entry name" value="Cation_ATPase_N"/>
    <property type="match status" value="1"/>
</dbReference>
<accession>A0AAD8Y0F2</accession>
<dbReference type="SUPFAM" id="SSF56784">
    <property type="entry name" value="HAD-like"/>
    <property type="match status" value="1"/>
</dbReference>
<dbReference type="InterPro" id="IPR044492">
    <property type="entry name" value="P_typ_ATPase_HD_dom"/>
</dbReference>
<dbReference type="PROSITE" id="PS00154">
    <property type="entry name" value="ATPASE_E1_E2"/>
    <property type="match status" value="1"/>
</dbReference>
<dbReference type="SUPFAM" id="SSF81665">
    <property type="entry name" value="Calcium ATPase, transmembrane domain M"/>
    <property type="match status" value="1"/>
</dbReference>
<keyword evidence="9" id="KW-0406">Ion transport</keyword>
<feature type="transmembrane region" description="Helical" evidence="12">
    <location>
        <begin position="731"/>
        <end position="750"/>
    </location>
</feature>
<keyword evidence="5" id="KW-0067">ATP-binding</keyword>
<dbReference type="GO" id="GO:0005524">
    <property type="term" value="F:ATP binding"/>
    <property type="evidence" value="ECO:0007669"/>
    <property type="project" value="UniProtKB-KW"/>
</dbReference>
<feature type="chain" id="PRO_5042066361" evidence="13">
    <location>
        <begin position="26"/>
        <end position="1472"/>
    </location>
</feature>
<keyword evidence="6" id="KW-0460">Magnesium</keyword>
<evidence type="ECO:0000313" key="16">
    <source>
        <dbReference type="Proteomes" id="UP001224775"/>
    </source>
</evidence>
<feature type="transmembrane region" description="Helical" evidence="12">
    <location>
        <begin position="1309"/>
        <end position="1332"/>
    </location>
</feature>
<dbReference type="GO" id="GO:0012505">
    <property type="term" value="C:endomembrane system"/>
    <property type="evidence" value="ECO:0007669"/>
    <property type="project" value="UniProtKB-SubCell"/>
</dbReference>
<feature type="transmembrane region" description="Helical" evidence="12">
    <location>
        <begin position="762"/>
        <end position="789"/>
    </location>
</feature>
<dbReference type="PANTHER" id="PTHR42861">
    <property type="entry name" value="CALCIUM-TRANSPORTING ATPASE"/>
    <property type="match status" value="1"/>
</dbReference>
<gene>
    <name evidence="15" type="ORF">QTG54_012787</name>
</gene>
<dbReference type="Pfam" id="PF00122">
    <property type="entry name" value="E1-E2_ATPase"/>
    <property type="match status" value="1"/>
</dbReference>
<keyword evidence="4" id="KW-0547">Nucleotide-binding</keyword>
<evidence type="ECO:0000256" key="1">
    <source>
        <dbReference type="ARBA" id="ARBA00004127"/>
    </source>
</evidence>
<evidence type="ECO:0000256" key="6">
    <source>
        <dbReference type="ARBA" id="ARBA00022842"/>
    </source>
</evidence>
<dbReference type="SFLD" id="SFLDG00002">
    <property type="entry name" value="C1.7:_P-type_atpase_like"/>
    <property type="match status" value="1"/>
</dbReference>
<evidence type="ECO:0000256" key="9">
    <source>
        <dbReference type="ARBA" id="ARBA00023065"/>
    </source>
</evidence>
<evidence type="ECO:0000256" key="2">
    <source>
        <dbReference type="ARBA" id="ARBA00022553"/>
    </source>
</evidence>
<evidence type="ECO:0000256" key="3">
    <source>
        <dbReference type="ARBA" id="ARBA00022692"/>
    </source>
</evidence>
<name>A0AAD8Y0F2_9STRA</name>
<feature type="transmembrane region" description="Helical" evidence="12">
    <location>
        <begin position="1234"/>
        <end position="1255"/>
    </location>
</feature>
<reference evidence="15" key="1">
    <citation type="submission" date="2023-06" db="EMBL/GenBank/DDBJ databases">
        <title>Survivors Of The Sea: Transcriptome response of Skeletonema marinoi to long-term dormancy.</title>
        <authorList>
            <person name="Pinder M.I.M."/>
            <person name="Kourtchenko O."/>
            <person name="Robertson E.K."/>
            <person name="Larsson T."/>
            <person name="Maumus F."/>
            <person name="Osuna-Cruz C.M."/>
            <person name="Vancaester E."/>
            <person name="Stenow R."/>
            <person name="Vandepoele K."/>
            <person name="Ploug H."/>
            <person name="Bruchert V."/>
            <person name="Godhe A."/>
            <person name="Topel M."/>
        </authorList>
    </citation>
    <scope>NUCLEOTIDE SEQUENCE</scope>
    <source>
        <strain evidence="15">R05AC</strain>
    </source>
</reference>
<keyword evidence="2" id="KW-0597">Phosphoprotein</keyword>
<dbReference type="Gene3D" id="1.20.1110.10">
    <property type="entry name" value="Calcium-transporting ATPase, transmembrane domain"/>
    <property type="match status" value="1"/>
</dbReference>
<dbReference type="NCBIfam" id="TIGR01494">
    <property type="entry name" value="ATPase_P-type"/>
    <property type="match status" value="2"/>
</dbReference>
<dbReference type="SMART" id="SM00831">
    <property type="entry name" value="Cation_ATPase_N"/>
    <property type="match status" value="1"/>
</dbReference>
<sequence length="1472" mass="157532">MAPSPTATVGTLALFLLANHQTVLANHDRQYASLPSLSRSVAGVTSTSQHNLSSNKHSSSSNHLLRKTFIGNHNHKFWSLQFDDKLGNLSLLGVGVRKKGPIKVYSVGVYTNDDVAGTIAALPKSNKEVGAEKMAAAIAESVDPRTSDKGAVETLKQLILDGVAAKDRIAPGLCQAFSDVFLDKDGVSPALRDSIVENSCDKAVAPKSSSSIPTENHQRAPKEASLALRNASRALDTLSPTTSFVLNIAFPVDAKTIAGAIAKSVQVRFGGPSSDVDELESLITEGIKRKGGQATKGTLLRFDCSKVGVSVSVDGNLQGIARGNDLGKALVDVFMDEKAVSPTLIESCLKTWCGAKAFTETLLEQCKKASKSVPKPTGDPRLRLKTDPSSIPLASLISKYYLSVPTSDDGQVLGLTSQDRHNRLKYIFGPNELEQPIQRSLLSYIIEQFDDKLVRILLVVAMVSAFFGLLEVKEKVGEWGLELLQPLLKPLLHLLHHGDGDSSHSTKSSSIAEEVVKEAKNILSGKTESKELNDFGIKDLLEALVEPIVITTILVINALVGGYQSLNASKGISALKEMQASKAVVRVCRGGNDVDEVELDASSLVPGDVVRLSVGQKIPADIRLVSVSTSSFTVDEACLTGESDSVNKIPYKGDIKNDDMQNGGGTMGANSNGMLYGGTVITAGKGLGVVVRTGMDTEMGKIQRGVTEAASDEQAHRTPLAIKLDEFGDKLTIIIGLICVGVWVASIPKFNDPTFKQPIEGAIYYAKVAVALGVAAIPEGLPAVITLCLSLGTRRMAKRNVIVRKLPSVETLGCTSVICTDKTGTLTTNEMTAVSLVLLEDNSLVEEHAISGVSYSPEGTIDGIEHSVEIQNNPTGALADVAAVSALCNDATIVGNDAPKAAGKTYERIGEPTEAALCVLAEKIGGKFSDSASTSPSTRSSANVNVWRTEHPSQATLEFNRDRKSMSVLSSNASSRGNRLLVKGAPNMLLERYVKLDGKLRRQIEQKTTELATRPLRCLALAVKETNQLEQSLRHYSQEADNDTRHPLLSDPQNYASIESGLTWVGMVGIKDPARPEVAESINKCHAAGVRVIMITGDARDTAVAIARDVNILPPSSSGQMVKAYEGREFFVKPEKEQLELLATPGNMIFCRAEPSDKQRLIKMLQSQGEIAAMTGDGVNDAPALQQASIGIAMGISGTEVSKEAADMVLADDNFSTIVAAIEEGRSIYNNMQAFICFLISCNIGEIAAILFAAVCGFPEPLSAMHLLWVNLVTDGPPATALGFNPPSPDVMTQKPRPSDEPIMTNWMLFRYLVTGLYVGFATVGSFVGHYLSQGVTLRQLSSWGKCNQVWNPPDGVTCESLFQGVGRELPQTLSLTVLVLMELLKALSAVSVNSSIFTVGPNQNPWLVAGVALPFALHLAVVYSAELGFPGLAKSFGLVPLSLHDWEIALKWAAPILIVEEILKFFGRRKR</sequence>
<keyword evidence="9" id="KW-0813">Transport</keyword>
<dbReference type="GO" id="GO:0016020">
    <property type="term" value="C:membrane"/>
    <property type="evidence" value="ECO:0007669"/>
    <property type="project" value="InterPro"/>
</dbReference>
<evidence type="ECO:0000256" key="13">
    <source>
        <dbReference type="SAM" id="SignalP"/>
    </source>
</evidence>
<evidence type="ECO:0000256" key="10">
    <source>
        <dbReference type="ARBA" id="ARBA00023136"/>
    </source>
</evidence>
<dbReference type="InterPro" id="IPR018303">
    <property type="entry name" value="ATPase_P-typ_P_site"/>
</dbReference>
<dbReference type="GO" id="GO:0016872">
    <property type="term" value="F:intramolecular lyase activity"/>
    <property type="evidence" value="ECO:0007669"/>
    <property type="project" value="InterPro"/>
</dbReference>
<dbReference type="Gene3D" id="2.70.150.10">
    <property type="entry name" value="Calcium-transporting ATPase, cytoplasmic transduction domain A"/>
    <property type="match status" value="1"/>
</dbReference>
<dbReference type="FunFam" id="3.40.50.1000:FF:000083">
    <property type="entry name" value="Sodium/potassium-transporting ATPase subunit alpha"/>
    <property type="match status" value="1"/>
</dbReference>
<evidence type="ECO:0000313" key="15">
    <source>
        <dbReference type="EMBL" id="KAK1736765.1"/>
    </source>
</evidence>
<dbReference type="PRINTS" id="PR00119">
    <property type="entry name" value="CATATPASE"/>
</dbReference>
<evidence type="ECO:0000256" key="4">
    <source>
        <dbReference type="ARBA" id="ARBA00022741"/>
    </source>
</evidence>
<evidence type="ECO:0000259" key="14">
    <source>
        <dbReference type="SMART" id="SM00831"/>
    </source>
</evidence>
<dbReference type="InterPro" id="IPR016088">
    <property type="entry name" value="Chalcone_isomerase_3-sand"/>
</dbReference>
<dbReference type="InterPro" id="IPR036298">
    <property type="entry name" value="Chalcone_isomerase_sf"/>
</dbReference>
<dbReference type="Pfam" id="PF08282">
    <property type="entry name" value="Hydrolase_3"/>
    <property type="match status" value="1"/>
</dbReference>
<dbReference type="FunFam" id="2.70.150.10:FF:000160">
    <property type="entry name" value="Sarcoplasmic/endoplasmic reticulum calcium ATPase 1"/>
    <property type="match status" value="1"/>
</dbReference>
<dbReference type="Gene3D" id="3.40.50.1000">
    <property type="entry name" value="HAD superfamily/HAD-like"/>
    <property type="match status" value="1"/>
</dbReference>
<dbReference type="Pfam" id="PF00689">
    <property type="entry name" value="Cation_ATPase_C"/>
    <property type="match status" value="1"/>
</dbReference>
<dbReference type="Gene3D" id="3.50.70.10">
    <property type="match status" value="1"/>
</dbReference>
<evidence type="ECO:0000256" key="11">
    <source>
        <dbReference type="ARBA" id="ARBA00038148"/>
    </source>
</evidence>